<dbReference type="AlphaFoldDB" id="A0AA45WIF9"/>
<name>A0AA45WIF9_9AQUI</name>
<evidence type="ECO:0000313" key="3">
    <source>
        <dbReference type="Proteomes" id="UP001157947"/>
    </source>
</evidence>
<sequence>MEIKHIFIHGWSFDKNIWKDYFNIKNALFLDLPSHGENREYQSLQDFSLQIANIINSQKEKVNLIGWSIGATVSFLTALQTENIDKLILIGFSPKFNDINLGSNPKFIKAFLINLQKDFENTIYNFRKNATSDEFRDIKLPEKEGSIKLLKDFINIDLTEKFLNKKAFIIHGKDDIIVNPYATLFCKNIIKEPVIYLTNSNHAPFLENKDLIKDLIVE</sequence>
<protein>
    <submittedName>
        <fullName evidence="2">Pimeloyl-[acyl-carrier protein] methyl ester esterase</fullName>
    </submittedName>
</protein>
<dbReference type="InterPro" id="IPR029058">
    <property type="entry name" value="AB_hydrolase_fold"/>
</dbReference>
<keyword evidence="3" id="KW-1185">Reference proteome</keyword>
<comment type="caution">
    <text evidence="2">The sequence shown here is derived from an EMBL/GenBank/DDBJ whole genome shotgun (WGS) entry which is preliminary data.</text>
</comment>
<dbReference type="Gene3D" id="3.40.50.1820">
    <property type="entry name" value="alpha/beta hydrolase"/>
    <property type="match status" value="1"/>
</dbReference>
<dbReference type="EMBL" id="FXTX01000001">
    <property type="protein sequence ID" value="SMP00427.1"/>
    <property type="molecule type" value="Genomic_DNA"/>
</dbReference>
<evidence type="ECO:0000313" key="2">
    <source>
        <dbReference type="EMBL" id="SMP00427.1"/>
    </source>
</evidence>
<dbReference type="SUPFAM" id="SSF53474">
    <property type="entry name" value="alpha/beta-Hydrolases"/>
    <property type="match status" value="1"/>
</dbReference>
<evidence type="ECO:0000259" key="1">
    <source>
        <dbReference type="Pfam" id="PF12697"/>
    </source>
</evidence>
<dbReference type="RefSeq" id="WP_265133550.1">
    <property type="nucleotide sequence ID" value="NZ_FXTX01000001.1"/>
</dbReference>
<dbReference type="InterPro" id="IPR000073">
    <property type="entry name" value="AB_hydrolase_1"/>
</dbReference>
<proteinExistence type="predicted"/>
<accession>A0AA45WIF9</accession>
<organism evidence="2 3">
    <name type="scientific">Venenivibrio stagnispumantis</name>
    <dbReference type="NCBI Taxonomy" id="407998"/>
    <lineage>
        <taxon>Bacteria</taxon>
        <taxon>Pseudomonadati</taxon>
        <taxon>Aquificota</taxon>
        <taxon>Aquificia</taxon>
        <taxon>Aquificales</taxon>
        <taxon>Hydrogenothermaceae</taxon>
        <taxon>Venenivibrio</taxon>
    </lineage>
</organism>
<dbReference type="Proteomes" id="UP001157947">
    <property type="component" value="Unassembled WGS sequence"/>
</dbReference>
<reference evidence="2" key="1">
    <citation type="submission" date="2017-05" db="EMBL/GenBank/DDBJ databases">
        <authorList>
            <person name="Varghese N."/>
            <person name="Submissions S."/>
        </authorList>
    </citation>
    <scope>NUCLEOTIDE SEQUENCE</scope>
    <source>
        <strain evidence="2">DSM 18763</strain>
    </source>
</reference>
<dbReference type="Pfam" id="PF12697">
    <property type="entry name" value="Abhydrolase_6"/>
    <property type="match status" value="1"/>
</dbReference>
<gene>
    <name evidence="2" type="ORF">SAMN06264868_10198</name>
</gene>
<feature type="domain" description="AB hydrolase-1" evidence="1">
    <location>
        <begin position="6"/>
        <end position="208"/>
    </location>
</feature>